<evidence type="ECO:0000313" key="2">
    <source>
        <dbReference type="Proteomes" id="UP000561326"/>
    </source>
</evidence>
<dbReference type="RefSeq" id="WP_168975254.1">
    <property type="nucleotide sequence ID" value="NZ_JABAGO010000018.1"/>
</dbReference>
<proteinExistence type="predicted"/>
<evidence type="ECO:0000313" key="1">
    <source>
        <dbReference type="EMBL" id="NME98778.1"/>
    </source>
</evidence>
<sequence>MSEEKKNLKGRKGDLFYYRWVKTGKKKPVQRIRRGKEEVYFQEILEKVYFEEKDVKAFSLEKYGQPLPRTHGNVTILDNYFLDYWGHFLGTGGTTAFAHLLRFCYGDKEYCYPELGLIEAKMNVSRPTLRGYLDKLEEHGFLVRFWVQNPSKKNLDESAIYKIRRTIPFLSQELIEQLLSFSKLHIRVPVLT</sequence>
<comment type="caution">
    <text evidence="1">The sequence shown here is derived from an EMBL/GenBank/DDBJ whole genome shotgun (WGS) entry which is preliminary data.</text>
</comment>
<evidence type="ECO:0008006" key="3">
    <source>
        <dbReference type="Google" id="ProtNLM"/>
    </source>
</evidence>
<dbReference type="Gene3D" id="1.10.10.10">
    <property type="entry name" value="Winged helix-like DNA-binding domain superfamily/Winged helix DNA-binding domain"/>
    <property type="match status" value="1"/>
</dbReference>
<dbReference type="Proteomes" id="UP000561326">
    <property type="component" value="Unassembled WGS sequence"/>
</dbReference>
<reference evidence="1 2" key="1">
    <citation type="submission" date="2020-04" db="EMBL/GenBank/DDBJ databases">
        <authorList>
            <person name="Hitch T.C.A."/>
            <person name="Wylensek D."/>
            <person name="Clavel T."/>
        </authorList>
    </citation>
    <scope>NUCLEOTIDE SEQUENCE [LARGE SCALE GENOMIC DNA]</scope>
    <source>
        <strain evidence="1 2">WB01_D5_05</strain>
    </source>
</reference>
<dbReference type="InterPro" id="IPR036390">
    <property type="entry name" value="WH_DNA-bd_sf"/>
</dbReference>
<dbReference type="EMBL" id="JABAGO010000018">
    <property type="protein sequence ID" value="NME98778.1"/>
    <property type="molecule type" value="Genomic_DNA"/>
</dbReference>
<dbReference type="AlphaFoldDB" id="A0A848CUF8"/>
<dbReference type="InterPro" id="IPR036388">
    <property type="entry name" value="WH-like_DNA-bd_sf"/>
</dbReference>
<protein>
    <recommendedName>
        <fullName evidence="3">Helix-turn-helix domain-containing protein</fullName>
    </recommendedName>
</protein>
<dbReference type="SUPFAM" id="SSF46785">
    <property type="entry name" value="Winged helix' DNA-binding domain"/>
    <property type="match status" value="1"/>
</dbReference>
<gene>
    <name evidence="1" type="ORF">HF838_10950</name>
</gene>
<name>A0A848CUF8_ANEAE</name>
<accession>A0A848CUF8</accession>
<organism evidence="1 2">
    <name type="scientific">Aneurinibacillus aneurinilyticus</name>
    <name type="common">Bacillus aneurinolyticus</name>
    <dbReference type="NCBI Taxonomy" id="1391"/>
    <lineage>
        <taxon>Bacteria</taxon>
        <taxon>Bacillati</taxon>
        <taxon>Bacillota</taxon>
        <taxon>Bacilli</taxon>
        <taxon>Bacillales</taxon>
        <taxon>Paenibacillaceae</taxon>
        <taxon>Aneurinibacillus group</taxon>
        <taxon>Aneurinibacillus</taxon>
    </lineage>
</organism>